<feature type="domain" description="RRM" evidence="2">
    <location>
        <begin position="10"/>
        <end position="88"/>
    </location>
</feature>
<dbReference type="PANTHER" id="PTHR45735">
    <property type="entry name" value="CLEAVAGE STIMULATION FACTOR SUBUNIT 2"/>
    <property type="match status" value="1"/>
</dbReference>
<dbReference type="GO" id="GO:0003729">
    <property type="term" value="F:mRNA binding"/>
    <property type="evidence" value="ECO:0007669"/>
    <property type="project" value="TreeGrafter"/>
</dbReference>
<keyword evidence="4" id="KW-1185">Reference proteome</keyword>
<protein>
    <recommendedName>
        <fullName evidence="2">RRM domain-containing protein</fullName>
    </recommendedName>
</protein>
<keyword evidence="1" id="KW-0694">RNA-binding</keyword>
<dbReference type="InterPro" id="IPR000504">
    <property type="entry name" value="RRM_dom"/>
</dbReference>
<dbReference type="Proteomes" id="UP001151582">
    <property type="component" value="Unassembled WGS sequence"/>
</dbReference>
<evidence type="ECO:0000259" key="2">
    <source>
        <dbReference type="PROSITE" id="PS50102"/>
    </source>
</evidence>
<dbReference type="Pfam" id="PF00076">
    <property type="entry name" value="RRM_1"/>
    <property type="match status" value="1"/>
</dbReference>
<dbReference type="SUPFAM" id="SSF54928">
    <property type="entry name" value="RNA-binding domain, RBD"/>
    <property type="match status" value="1"/>
</dbReference>
<dbReference type="SMART" id="SM00360">
    <property type="entry name" value="RRM"/>
    <property type="match status" value="1"/>
</dbReference>
<accession>A0A9W8B3R8</accession>
<dbReference type="InterPro" id="IPR035979">
    <property type="entry name" value="RBD_domain_sf"/>
</dbReference>
<evidence type="ECO:0000313" key="3">
    <source>
        <dbReference type="EMBL" id="KAJ1974605.1"/>
    </source>
</evidence>
<gene>
    <name evidence="3" type="ORF">H4R34_004656</name>
</gene>
<dbReference type="CDD" id="cd12398">
    <property type="entry name" value="RRM_CSTF2_RNA15_like"/>
    <property type="match status" value="1"/>
</dbReference>
<dbReference type="Gene3D" id="3.30.70.330">
    <property type="match status" value="1"/>
</dbReference>
<dbReference type="PROSITE" id="PS50102">
    <property type="entry name" value="RRM"/>
    <property type="match status" value="1"/>
</dbReference>
<sequence>MSHSKGKPSNTVFVRNIPFEFTEEQLIDVFKEVGPVISFKLVFDKETGRPKGFGFCQYYDIDTASSAVRNLNGYELGGRTIHVVFADPHASGGGGGHADSGSRNAGDGDRYRDAHASGSFLGSANANHVVAYRTIAQTNPKITAVDAISQTLASMSQEQLQELIAHVQVHLLTR</sequence>
<evidence type="ECO:0000313" key="4">
    <source>
        <dbReference type="Proteomes" id="UP001151582"/>
    </source>
</evidence>
<dbReference type="OrthoDB" id="272703at2759"/>
<dbReference type="PANTHER" id="PTHR45735:SF2">
    <property type="entry name" value="CLEAVAGE STIMULATION FACTOR SUBUNIT 2"/>
    <property type="match status" value="1"/>
</dbReference>
<dbReference type="AlphaFoldDB" id="A0A9W8B3R8"/>
<proteinExistence type="predicted"/>
<reference evidence="3" key="1">
    <citation type="submission" date="2022-07" db="EMBL/GenBank/DDBJ databases">
        <title>Phylogenomic reconstructions and comparative analyses of Kickxellomycotina fungi.</title>
        <authorList>
            <person name="Reynolds N.K."/>
            <person name="Stajich J.E."/>
            <person name="Barry K."/>
            <person name="Grigoriev I.V."/>
            <person name="Crous P."/>
            <person name="Smith M.E."/>
        </authorList>
    </citation>
    <scope>NUCLEOTIDE SEQUENCE</scope>
    <source>
        <strain evidence="3">RSA 567</strain>
    </source>
</reference>
<comment type="caution">
    <text evidence="3">The sequence shown here is derived from an EMBL/GenBank/DDBJ whole genome shotgun (WGS) entry which is preliminary data.</text>
</comment>
<dbReference type="InterPro" id="IPR012677">
    <property type="entry name" value="Nucleotide-bd_a/b_plait_sf"/>
</dbReference>
<dbReference type="GO" id="GO:0005847">
    <property type="term" value="C:mRNA cleavage and polyadenylation specificity factor complex"/>
    <property type="evidence" value="ECO:0007669"/>
    <property type="project" value="TreeGrafter"/>
</dbReference>
<evidence type="ECO:0000256" key="1">
    <source>
        <dbReference type="PROSITE-ProRule" id="PRU00176"/>
    </source>
</evidence>
<name>A0A9W8B3R8_9FUNG</name>
<dbReference type="EMBL" id="JANBQB010000631">
    <property type="protein sequence ID" value="KAJ1974605.1"/>
    <property type="molecule type" value="Genomic_DNA"/>
</dbReference>
<organism evidence="3 4">
    <name type="scientific">Dimargaris verticillata</name>
    <dbReference type="NCBI Taxonomy" id="2761393"/>
    <lineage>
        <taxon>Eukaryota</taxon>
        <taxon>Fungi</taxon>
        <taxon>Fungi incertae sedis</taxon>
        <taxon>Zoopagomycota</taxon>
        <taxon>Kickxellomycotina</taxon>
        <taxon>Dimargaritomycetes</taxon>
        <taxon>Dimargaritales</taxon>
        <taxon>Dimargaritaceae</taxon>
        <taxon>Dimargaris</taxon>
    </lineage>
</organism>